<feature type="transmembrane region" description="Helical" evidence="7">
    <location>
        <begin position="270"/>
        <end position="288"/>
    </location>
</feature>
<feature type="chain" id="PRO_5047516256" description="Mechanosensitive ion channel MscS domain-containing protein" evidence="8">
    <location>
        <begin position="42"/>
        <end position="789"/>
    </location>
</feature>
<dbReference type="Proteomes" id="UP001501469">
    <property type="component" value="Unassembled WGS sequence"/>
</dbReference>
<dbReference type="InterPro" id="IPR011066">
    <property type="entry name" value="MscS_channel_C_sf"/>
</dbReference>
<name>A0ABP7UYW1_9BACT</name>
<sequence>MPAPNTSPDLASPVACFTNPAWLRRLVLLLLAGLIAASATAQPSRARPAAPDTVTHDDAHRLEVAYTTLSGISGQVRNVFDSREVAEELPAIEENLHAIRHSVAETGQVVDIKQLQMCQLMLVNIQEQLAEWRTALGGAHEELEGMQARLTGLAHPPIRPAATDVAARALAHADSALQLRQQLIGGLLAKRFESTRQLQTQVAASYIQTLELQDEVGDQMRRFGRTTIKAAFPPLWAAHTAQSSLVDADHAAADRREIINFYFANNWDNWAFMGLIGLVFYGWVSFNYRRVQKRTLALEEDFRYLRPGPLAATSVVVFSLAPALELHPPPVYLALLQVLLLVALTAVFARSWARPLFRYWLGLVVFVVVLSITNANAATGLGARWGLLVLNVLAAGLGALLLLRLRETMKLLRFLIPVMWLFIGLNVLAVVCNVFGRLSLAKMFGTAAIFGLTQGIGLAVFVELFTEAFHLQILGTRSGNGGQASFDFDKIEKHLLRLLTGVSAALWLLVFTSNLNLYSTLYAGIGQVLTAPHTLGSTEFTLGNILLFFFILFVSAQLQQYIGYFFGDVGEDASAEARHRGSWLVALRLLLVVVGFALATAATGLPLSKIAIVFGALSVGIGLGLQSIVNNLVSGIILIFERPFHVGDFIEVAGKSGRVLDIGIRSSKLTSLTGSEIILPNGDLLSQHVINWTRTNDHIRVDLVLKLAPGTDLQTDLQTARQLIEEEVKASPYTLHSLPPEILLSSINAQLYELKVLFWITNIRQEQLTKSEILAGIYRRFTAQGLLLS</sequence>
<evidence type="ECO:0000313" key="11">
    <source>
        <dbReference type="Proteomes" id="UP001501469"/>
    </source>
</evidence>
<dbReference type="InterPro" id="IPR011014">
    <property type="entry name" value="MscS_channel_TM-2"/>
</dbReference>
<feature type="transmembrane region" description="Helical" evidence="7">
    <location>
        <begin position="545"/>
        <end position="564"/>
    </location>
</feature>
<keyword evidence="8" id="KW-0732">Signal</keyword>
<feature type="transmembrane region" description="Helical" evidence="7">
    <location>
        <begin position="356"/>
        <end position="373"/>
    </location>
</feature>
<evidence type="ECO:0000259" key="9">
    <source>
        <dbReference type="Pfam" id="PF00924"/>
    </source>
</evidence>
<dbReference type="InterPro" id="IPR052702">
    <property type="entry name" value="MscS-like_channel"/>
</dbReference>
<evidence type="ECO:0000256" key="6">
    <source>
        <dbReference type="ARBA" id="ARBA00023136"/>
    </source>
</evidence>
<evidence type="ECO:0000256" key="8">
    <source>
        <dbReference type="SAM" id="SignalP"/>
    </source>
</evidence>
<evidence type="ECO:0000256" key="5">
    <source>
        <dbReference type="ARBA" id="ARBA00022989"/>
    </source>
</evidence>
<keyword evidence="4 7" id="KW-0812">Transmembrane</keyword>
<evidence type="ECO:0000256" key="3">
    <source>
        <dbReference type="ARBA" id="ARBA00022475"/>
    </source>
</evidence>
<keyword evidence="6 7" id="KW-0472">Membrane</keyword>
<feature type="transmembrane region" description="Helical" evidence="7">
    <location>
        <begin position="415"/>
        <end position="436"/>
    </location>
</feature>
<dbReference type="PANTHER" id="PTHR30347">
    <property type="entry name" value="POTASSIUM CHANNEL RELATED"/>
    <property type="match status" value="1"/>
</dbReference>
<feature type="transmembrane region" description="Helical" evidence="7">
    <location>
        <begin position="308"/>
        <end position="324"/>
    </location>
</feature>
<dbReference type="Gene3D" id="1.10.287.1260">
    <property type="match status" value="1"/>
</dbReference>
<dbReference type="Pfam" id="PF00924">
    <property type="entry name" value="MS_channel_2nd"/>
    <property type="match status" value="1"/>
</dbReference>
<gene>
    <name evidence="10" type="ORF">GCM10022409_48980</name>
</gene>
<keyword evidence="3" id="KW-1003">Cell membrane</keyword>
<dbReference type="InterPro" id="IPR006685">
    <property type="entry name" value="MscS_channel_2nd"/>
</dbReference>
<dbReference type="Gene3D" id="3.30.70.100">
    <property type="match status" value="1"/>
</dbReference>
<feature type="transmembrane region" description="Helical" evidence="7">
    <location>
        <begin position="611"/>
        <end position="640"/>
    </location>
</feature>
<dbReference type="Gene3D" id="2.30.30.60">
    <property type="match status" value="1"/>
</dbReference>
<evidence type="ECO:0000256" key="1">
    <source>
        <dbReference type="ARBA" id="ARBA00004651"/>
    </source>
</evidence>
<dbReference type="InterPro" id="IPR010920">
    <property type="entry name" value="LSM_dom_sf"/>
</dbReference>
<feature type="signal peptide" evidence="8">
    <location>
        <begin position="1"/>
        <end position="41"/>
    </location>
</feature>
<feature type="transmembrane region" description="Helical" evidence="7">
    <location>
        <begin position="330"/>
        <end position="349"/>
    </location>
</feature>
<organism evidence="10 11">
    <name type="scientific">Hymenobacter glaciei</name>
    <dbReference type="NCBI Taxonomy" id="877209"/>
    <lineage>
        <taxon>Bacteria</taxon>
        <taxon>Pseudomonadati</taxon>
        <taxon>Bacteroidota</taxon>
        <taxon>Cytophagia</taxon>
        <taxon>Cytophagales</taxon>
        <taxon>Hymenobacteraceae</taxon>
        <taxon>Hymenobacter</taxon>
    </lineage>
</organism>
<feature type="transmembrane region" description="Helical" evidence="7">
    <location>
        <begin position="585"/>
        <end position="605"/>
    </location>
</feature>
<dbReference type="InterPro" id="IPR023408">
    <property type="entry name" value="MscS_beta-dom_sf"/>
</dbReference>
<evidence type="ECO:0000313" key="10">
    <source>
        <dbReference type="EMBL" id="GAA4055902.1"/>
    </source>
</evidence>
<evidence type="ECO:0000256" key="7">
    <source>
        <dbReference type="SAM" id="Phobius"/>
    </source>
</evidence>
<dbReference type="SUPFAM" id="SSF50182">
    <property type="entry name" value="Sm-like ribonucleoproteins"/>
    <property type="match status" value="1"/>
</dbReference>
<dbReference type="SUPFAM" id="SSF82689">
    <property type="entry name" value="Mechanosensitive channel protein MscS (YggB), C-terminal domain"/>
    <property type="match status" value="1"/>
</dbReference>
<feature type="domain" description="Mechanosensitive ion channel MscS" evidence="9">
    <location>
        <begin position="628"/>
        <end position="694"/>
    </location>
</feature>
<dbReference type="EMBL" id="BAABDK010000035">
    <property type="protein sequence ID" value="GAA4055902.1"/>
    <property type="molecule type" value="Genomic_DNA"/>
</dbReference>
<dbReference type="PANTHER" id="PTHR30347:SF1">
    <property type="entry name" value="MECHANOSENSITIVE CHANNEL MSCK"/>
    <property type="match status" value="1"/>
</dbReference>
<accession>A0ABP7UYW1</accession>
<comment type="caution">
    <text evidence="10">The sequence shown here is derived from an EMBL/GenBank/DDBJ whole genome shotgun (WGS) entry which is preliminary data.</text>
</comment>
<feature type="transmembrane region" description="Helical" evidence="7">
    <location>
        <begin position="385"/>
        <end position="403"/>
    </location>
</feature>
<feature type="transmembrane region" description="Helical" evidence="7">
    <location>
        <begin position="448"/>
        <end position="474"/>
    </location>
</feature>
<keyword evidence="11" id="KW-1185">Reference proteome</keyword>
<proteinExistence type="inferred from homology"/>
<protein>
    <recommendedName>
        <fullName evidence="9">Mechanosensitive ion channel MscS domain-containing protein</fullName>
    </recommendedName>
</protein>
<comment type="subcellular location">
    <subcellularLocation>
        <location evidence="1">Cell membrane</location>
        <topology evidence="1">Multi-pass membrane protein</topology>
    </subcellularLocation>
</comment>
<dbReference type="RefSeq" id="WP_345059903.1">
    <property type="nucleotide sequence ID" value="NZ_BAABDK010000035.1"/>
</dbReference>
<evidence type="ECO:0000256" key="2">
    <source>
        <dbReference type="ARBA" id="ARBA00008017"/>
    </source>
</evidence>
<keyword evidence="5 7" id="KW-1133">Transmembrane helix</keyword>
<evidence type="ECO:0000256" key="4">
    <source>
        <dbReference type="ARBA" id="ARBA00022692"/>
    </source>
</evidence>
<comment type="similarity">
    <text evidence="2">Belongs to the MscS (TC 1.A.23) family.</text>
</comment>
<reference evidence="11" key="1">
    <citation type="journal article" date="2019" name="Int. J. Syst. Evol. Microbiol.">
        <title>The Global Catalogue of Microorganisms (GCM) 10K type strain sequencing project: providing services to taxonomists for standard genome sequencing and annotation.</title>
        <authorList>
            <consortium name="The Broad Institute Genomics Platform"/>
            <consortium name="The Broad Institute Genome Sequencing Center for Infectious Disease"/>
            <person name="Wu L."/>
            <person name="Ma J."/>
        </authorList>
    </citation>
    <scope>NUCLEOTIDE SEQUENCE [LARGE SCALE GENOMIC DNA]</scope>
    <source>
        <strain evidence="11">JCM 17225</strain>
    </source>
</reference>
<dbReference type="SUPFAM" id="SSF82861">
    <property type="entry name" value="Mechanosensitive channel protein MscS (YggB), transmembrane region"/>
    <property type="match status" value="1"/>
</dbReference>